<dbReference type="PRINTS" id="PR00385">
    <property type="entry name" value="P450"/>
</dbReference>
<evidence type="ECO:0000256" key="5">
    <source>
        <dbReference type="ARBA" id="ARBA00023002"/>
    </source>
</evidence>
<name>A0A0C9T6U3_PAXIN</name>
<evidence type="ECO:0000256" key="2">
    <source>
        <dbReference type="ARBA" id="ARBA00010617"/>
    </source>
</evidence>
<dbReference type="EMBL" id="KN820073">
    <property type="protein sequence ID" value="KIJ06968.1"/>
    <property type="molecule type" value="Genomic_DNA"/>
</dbReference>
<dbReference type="GO" id="GO:0004497">
    <property type="term" value="F:monooxygenase activity"/>
    <property type="evidence" value="ECO:0007669"/>
    <property type="project" value="UniProtKB-KW"/>
</dbReference>
<sequence>QNHPANVFAHAFLEAQLATSYRGRFGRLWRLVEFWRDRAKKHTDVCFKFIDPILKEALAKKKAMKEAGLIPDQKQNDREVSEEHTLLDHLVNYTEDPIVIRDEILNIMIAGRDTTAGTLTFVIYMLSQHPDVLRRLREEILSMVGSLRRPTLEDMREMKYLRAVINETLRLYPAVPFNVRTTTVPTVLPGIRGGKPIYIPANTRAAYSVFLMHRRKDLWGPDAEEFDPARFLDERVQKYLTPNPFIFAPFNAGPRICLGQQFAYNEVSYFLIRLLQTSSSVSLAEDVQTLPPADWAKASGRKAIEKVIIRGHLTMYAHEGVWVRMDEANHTQSV</sequence>
<feature type="binding site" description="axial binding residue" evidence="8">
    <location>
        <position position="257"/>
    </location>
    <ligand>
        <name>heme</name>
        <dbReference type="ChEBI" id="CHEBI:30413"/>
    </ligand>
    <ligandPart>
        <name>Fe</name>
        <dbReference type="ChEBI" id="CHEBI:18248"/>
    </ligandPart>
</feature>
<protein>
    <recommendedName>
        <fullName evidence="12">Cytochrome P450</fullName>
    </recommendedName>
</protein>
<keyword evidence="11" id="KW-1185">Reference proteome</keyword>
<dbReference type="InterPro" id="IPR047146">
    <property type="entry name" value="Cyt_P450_E_CYP52_fungi"/>
</dbReference>
<comment type="cofactor">
    <cofactor evidence="1 8">
        <name>heme</name>
        <dbReference type="ChEBI" id="CHEBI:30413"/>
    </cofactor>
</comment>
<dbReference type="InterPro" id="IPR017972">
    <property type="entry name" value="Cyt_P450_CS"/>
</dbReference>
<dbReference type="PROSITE" id="PS00086">
    <property type="entry name" value="CYTOCHROME_P450"/>
    <property type="match status" value="1"/>
</dbReference>
<gene>
    <name evidence="10" type="ORF">PAXINDRAFT_91187</name>
</gene>
<keyword evidence="7 9" id="KW-0503">Monooxygenase</keyword>
<dbReference type="OrthoDB" id="1470350at2759"/>
<dbReference type="PANTHER" id="PTHR24287:SF1">
    <property type="entry name" value="P450, PUTATIVE (EUROFUNG)-RELATED"/>
    <property type="match status" value="1"/>
</dbReference>
<dbReference type="Gene3D" id="1.10.630.10">
    <property type="entry name" value="Cytochrome P450"/>
    <property type="match status" value="1"/>
</dbReference>
<dbReference type="InterPro" id="IPR001128">
    <property type="entry name" value="Cyt_P450"/>
</dbReference>
<reference evidence="10 11" key="1">
    <citation type="submission" date="2014-06" db="EMBL/GenBank/DDBJ databases">
        <authorList>
            <consortium name="DOE Joint Genome Institute"/>
            <person name="Kuo A."/>
            <person name="Kohler A."/>
            <person name="Nagy L.G."/>
            <person name="Floudas D."/>
            <person name="Copeland A."/>
            <person name="Barry K.W."/>
            <person name="Cichocki N."/>
            <person name="Veneault-Fourrey C."/>
            <person name="LaButti K."/>
            <person name="Lindquist E.A."/>
            <person name="Lipzen A."/>
            <person name="Lundell T."/>
            <person name="Morin E."/>
            <person name="Murat C."/>
            <person name="Sun H."/>
            <person name="Tunlid A."/>
            <person name="Henrissat B."/>
            <person name="Grigoriev I.V."/>
            <person name="Hibbett D.S."/>
            <person name="Martin F."/>
            <person name="Nordberg H.P."/>
            <person name="Cantor M.N."/>
            <person name="Hua S.X."/>
        </authorList>
    </citation>
    <scope>NUCLEOTIDE SEQUENCE [LARGE SCALE GENOMIC DNA]</scope>
    <source>
        <strain evidence="10 11">ATCC 200175</strain>
    </source>
</reference>
<dbReference type="Pfam" id="PF00067">
    <property type="entry name" value="p450"/>
    <property type="match status" value="1"/>
</dbReference>
<evidence type="ECO:0000313" key="11">
    <source>
        <dbReference type="Proteomes" id="UP000053647"/>
    </source>
</evidence>
<feature type="non-terminal residue" evidence="10">
    <location>
        <position position="1"/>
    </location>
</feature>
<evidence type="ECO:0000256" key="7">
    <source>
        <dbReference type="ARBA" id="ARBA00023033"/>
    </source>
</evidence>
<dbReference type="HOGENOM" id="CLU_001570_27_0_1"/>
<evidence type="ECO:0000256" key="6">
    <source>
        <dbReference type="ARBA" id="ARBA00023004"/>
    </source>
</evidence>
<evidence type="ECO:0000256" key="8">
    <source>
        <dbReference type="PIRSR" id="PIRSR602401-1"/>
    </source>
</evidence>
<evidence type="ECO:0000256" key="9">
    <source>
        <dbReference type="RuleBase" id="RU000461"/>
    </source>
</evidence>
<dbReference type="PANTHER" id="PTHR24287">
    <property type="entry name" value="P450, PUTATIVE (EUROFUNG)-RELATED"/>
    <property type="match status" value="1"/>
</dbReference>
<evidence type="ECO:0000256" key="1">
    <source>
        <dbReference type="ARBA" id="ARBA00001971"/>
    </source>
</evidence>
<dbReference type="PRINTS" id="PR00463">
    <property type="entry name" value="EP450I"/>
</dbReference>
<dbReference type="Proteomes" id="UP000053647">
    <property type="component" value="Unassembled WGS sequence"/>
</dbReference>
<evidence type="ECO:0000256" key="3">
    <source>
        <dbReference type="ARBA" id="ARBA00022617"/>
    </source>
</evidence>
<keyword evidence="6 8" id="KW-0408">Iron</keyword>
<organism evidence="10 11">
    <name type="scientific">Paxillus involutus ATCC 200175</name>
    <dbReference type="NCBI Taxonomy" id="664439"/>
    <lineage>
        <taxon>Eukaryota</taxon>
        <taxon>Fungi</taxon>
        <taxon>Dikarya</taxon>
        <taxon>Basidiomycota</taxon>
        <taxon>Agaricomycotina</taxon>
        <taxon>Agaricomycetes</taxon>
        <taxon>Agaricomycetidae</taxon>
        <taxon>Boletales</taxon>
        <taxon>Paxilineae</taxon>
        <taxon>Paxillaceae</taxon>
        <taxon>Paxillus</taxon>
    </lineage>
</organism>
<dbReference type="GO" id="GO:0020037">
    <property type="term" value="F:heme binding"/>
    <property type="evidence" value="ECO:0007669"/>
    <property type="project" value="InterPro"/>
</dbReference>
<proteinExistence type="inferred from homology"/>
<reference evidence="11" key="2">
    <citation type="submission" date="2015-01" db="EMBL/GenBank/DDBJ databases">
        <title>Evolutionary Origins and Diversification of the Mycorrhizal Mutualists.</title>
        <authorList>
            <consortium name="DOE Joint Genome Institute"/>
            <consortium name="Mycorrhizal Genomics Consortium"/>
            <person name="Kohler A."/>
            <person name="Kuo A."/>
            <person name="Nagy L.G."/>
            <person name="Floudas D."/>
            <person name="Copeland A."/>
            <person name="Barry K.W."/>
            <person name="Cichocki N."/>
            <person name="Veneault-Fourrey C."/>
            <person name="LaButti K."/>
            <person name="Lindquist E.A."/>
            <person name="Lipzen A."/>
            <person name="Lundell T."/>
            <person name="Morin E."/>
            <person name="Murat C."/>
            <person name="Riley R."/>
            <person name="Ohm R."/>
            <person name="Sun H."/>
            <person name="Tunlid A."/>
            <person name="Henrissat B."/>
            <person name="Grigoriev I.V."/>
            <person name="Hibbett D.S."/>
            <person name="Martin F."/>
        </authorList>
    </citation>
    <scope>NUCLEOTIDE SEQUENCE [LARGE SCALE GENOMIC DNA]</scope>
    <source>
        <strain evidence="11">ATCC 200175</strain>
    </source>
</reference>
<dbReference type="InterPro" id="IPR002401">
    <property type="entry name" value="Cyt_P450_E_grp-I"/>
</dbReference>
<dbReference type="GO" id="GO:0005506">
    <property type="term" value="F:iron ion binding"/>
    <property type="evidence" value="ECO:0007669"/>
    <property type="project" value="InterPro"/>
</dbReference>
<dbReference type="InterPro" id="IPR036396">
    <property type="entry name" value="Cyt_P450_sf"/>
</dbReference>
<keyword evidence="3 8" id="KW-0349">Heme</keyword>
<evidence type="ECO:0008006" key="12">
    <source>
        <dbReference type="Google" id="ProtNLM"/>
    </source>
</evidence>
<dbReference type="SUPFAM" id="SSF48264">
    <property type="entry name" value="Cytochrome P450"/>
    <property type="match status" value="1"/>
</dbReference>
<keyword evidence="5 9" id="KW-0560">Oxidoreductase</keyword>
<evidence type="ECO:0000256" key="4">
    <source>
        <dbReference type="ARBA" id="ARBA00022723"/>
    </source>
</evidence>
<dbReference type="GO" id="GO:0016705">
    <property type="term" value="F:oxidoreductase activity, acting on paired donors, with incorporation or reduction of molecular oxygen"/>
    <property type="evidence" value="ECO:0007669"/>
    <property type="project" value="InterPro"/>
</dbReference>
<keyword evidence="4 8" id="KW-0479">Metal-binding</keyword>
<dbReference type="AlphaFoldDB" id="A0A0C9T6U3"/>
<accession>A0A0C9T6U3</accession>
<comment type="similarity">
    <text evidence="2 9">Belongs to the cytochrome P450 family.</text>
</comment>
<evidence type="ECO:0000313" key="10">
    <source>
        <dbReference type="EMBL" id="KIJ06968.1"/>
    </source>
</evidence>